<keyword evidence="2 12" id="KW-0639">Primosome</keyword>
<keyword evidence="8 12" id="KW-0238">DNA-binding</keyword>
<keyword evidence="9" id="KW-0413">Isomerase</keyword>
<dbReference type="InterPro" id="IPR007692">
    <property type="entry name" value="DNA_helicase_DnaB"/>
</dbReference>
<evidence type="ECO:0000259" key="14">
    <source>
        <dbReference type="PROSITE" id="PS51199"/>
    </source>
</evidence>
<name>C8PIV4_9BACT</name>
<dbReference type="GO" id="GO:0043139">
    <property type="term" value="F:5'-3' DNA helicase activity"/>
    <property type="evidence" value="ECO:0007669"/>
    <property type="project" value="UniProtKB-EC"/>
</dbReference>
<dbReference type="InterPro" id="IPR007693">
    <property type="entry name" value="DNA_helicase_DnaB-like_N"/>
</dbReference>
<feature type="compositionally biased region" description="Basic and acidic residues" evidence="13">
    <location>
        <begin position="635"/>
        <end position="661"/>
    </location>
</feature>
<evidence type="ECO:0000256" key="2">
    <source>
        <dbReference type="ARBA" id="ARBA00022515"/>
    </source>
</evidence>
<evidence type="ECO:0000256" key="5">
    <source>
        <dbReference type="ARBA" id="ARBA00022801"/>
    </source>
</evidence>
<evidence type="ECO:0000256" key="10">
    <source>
        <dbReference type="ARBA" id="ARBA00048954"/>
    </source>
</evidence>
<dbReference type="SUPFAM" id="SSF52540">
    <property type="entry name" value="P-loop containing nucleoside triphosphate hydrolases"/>
    <property type="match status" value="1"/>
</dbReference>
<evidence type="ECO:0000256" key="7">
    <source>
        <dbReference type="ARBA" id="ARBA00022840"/>
    </source>
</evidence>
<evidence type="ECO:0000256" key="6">
    <source>
        <dbReference type="ARBA" id="ARBA00022806"/>
    </source>
</evidence>
<comment type="catalytic activity">
    <reaction evidence="10 12">
        <text>ATP + H2O = ADP + phosphate + H(+)</text>
        <dbReference type="Rhea" id="RHEA:13065"/>
        <dbReference type="ChEBI" id="CHEBI:15377"/>
        <dbReference type="ChEBI" id="CHEBI:15378"/>
        <dbReference type="ChEBI" id="CHEBI:30616"/>
        <dbReference type="ChEBI" id="CHEBI:43474"/>
        <dbReference type="ChEBI" id="CHEBI:456216"/>
        <dbReference type="EC" id="5.6.2.3"/>
    </reaction>
</comment>
<feature type="domain" description="SF4 helicase" evidence="14">
    <location>
        <begin position="172"/>
        <end position="461"/>
    </location>
</feature>
<dbReference type="InterPro" id="IPR007694">
    <property type="entry name" value="DNA_helicase_DnaB-like_C"/>
</dbReference>
<evidence type="ECO:0000256" key="12">
    <source>
        <dbReference type="RuleBase" id="RU362085"/>
    </source>
</evidence>
<protein>
    <recommendedName>
        <fullName evidence="11 12">Replicative DNA helicase</fullName>
        <ecNumber evidence="11 12">5.6.2.3</ecNumber>
    </recommendedName>
</protein>
<dbReference type="EC" id="5.6.2.3" evidence="11 12"/>
<proteinExistence type="inferred from homology"/>
<dbReference type="NCBIfam" id="TIGR00665">
    <property type="entry name" value="DnaB"/>
    <property type="match status" value="1"/>
</dbReference>
<evidence type="ECO:0000256" key="11">
    <source>
        <dbReference type="NCBIfam" id="TIGR00665"/>
    </source>
</evidence>
<dbReference type="GO" id="GO:0016887">
    <property type="term" value="F:ATP hydrolysis activity"/>
    <property type="evidence" value="ECO:0007669"/>
    <property type="project" value="RHEA"/>
</dbReference>
<dbReference type="NCBIfam" id="NF006306">
    <property type="entry name" value="PRK08506.1"/>
    <property type="match status" value="1"/>
</dbReference>
<dbReference type="GO" id="GO:0005524">
    <property type="term" value="F:ATP binding"/>
    <property type="evidence" value="ECO:0007669"/>
    <property type="project" value="UniProtKB-UniRule"/>
</dbReference>
<dbReference type="PANTHER" id="PTHR30153">
    <property type="entry name" value="REPLICATIVE DNA HELICASE DNAB"/>
    <property type="match status" value="1"/>
</dbReference>
<keyword evidence="4 12" id="KW-0547">Nucleotide-binding</keyword>
<evidence type="ECO:0000256" key="13">
    <source>
        <dbReference type="SAM" id="MobiDB-lite"/>
    </source>
</evidence>
<comment type="caution">
    <text evidence="15">The sequence shown here is derived from an EMBL/GenBank/DDBJ whole genome shotgun (WGS) entry which is preliminary data.</text>
</comment>
<gene>
    <name evidence="15" type="primary">dnaB</name>
    <name evidence="15" type="ORF">CAMGR0001_1153</name>
</gene>
<keyword evidence="5 12" id="KW-0378">Hydrolase</keyword>
<feature type="region of interest" description="Disordered" evidence="13">
    <location>
        <begin position="520"/>
        <end position="692"/>
    </location>
</feature>
<evidence type="ECO:0000256" key="8">
    <source>
        <dbReference type="ARBA" id="ARBA00023125"/>
    </source>
</evidence>
<keyword evidence="6 12" id="KW-0347">Helicase</keyword>
<feature type="compositionally biased region" description="Basic and acidic residues" evidence="13">
    <location>
        <begin position="606"/>
        <end position="621"/>
    </location>
</feature>
<keyword evidence="7 12" id="KW-0067">ATP-binding</keyword>
<sequence>MATKQNMPANLYDLDMERAILSSLLQNEDAYGELSEIISVGDFFYKPHADIYEAIVKCSSHNEPIAPSFVKKWLAERYDDGAFTEVVATSGVVDAPKYALELREKSIKRSLIKVAHEIPSMVNEAVRSKDTADKISSKIYELIDEERHGGIKKSHEIIADVVEELKRQKALAGSELVGLDTGFRFLNDCTKGLKPGELIIIAARPGMGKTAFALNLMMKTLQSGKGVVFFSLEMPSVQLMYRILSALSSIPLSDIMSAKLSDDDWTRFNDACDAVLNMPLFVYDSGYVNIHQVRTQLRKLKAADTNIELCVIDYIGLMTSTSNYSERHLQIAEISRGLKLLARELNIPIIALSQLNRSLEARSNKRPMLSDLRESGAIEQDADIILFVYRDEVYKEQMERERISRLEAEGKDAGEPVFRRNDYQEKAEIIVGKNRSGEAGRTIEVGFQGRFTRFVDTSFGGEPSESAIFNENDNLDYVSQLQDQGFEEPATPRLDAAQNLQQNLTQNFNEAQNSGVSLNTSSAGARNPGVNIDFDEMPSFGESGEQDGEEIDGESKLSAEQGLAEVRRAAQDAPQKQEFNGQNLDDAIAGGVSPQTERMRGNSAERNVKSAEGAKDARQDTKGASQGVSNILREGGAHVEDNDSNENDKPPFEAQEDEAKFKPARPLNIEEMGIPKINEANRLDDDDAPLDL</sequence>
<comment type="function">
    <text evidence="12">The main replicative DNA helicase, it participates in initiation and elongation during chromosome replication. Travels ahead of the DNA replisome, separating dsDNA into templates for DNA synthesis. A processive ATP-dependent 5'-3' DNA helicase it has DNA-dependent ATPase activity.</text>
</comment>
<organism evidence="15 16">
    <name type="scientific">Campylobacter gracilis RM3268</name>
    <dbReference type="NCBI Taxonomy" id="553220"/>
    <lineage>
        <taxon>Bacteria</taxon>
        <taxon>Pseudomonadati</taxon>
        <taxon>Campylobacterota</taxon>
        <taxon>Epsilonproteobacteria</taxon>
        <taxon>Campylobacterales</taxon>
        <taxon>Campylobacteraceae</taxon>
        <taxon>Campylobacter</taxon>
    </lineage>
</organism>
<dbReference type="GO" id="GO:0003677">
    <property type="term" value="F:DNA binding"/>
    <property type="evidence" value="ECO:0007669"/>
    <property type="project" value="UniProtKB-UniRule"/>
</dbReference>
<dbReference type="eggNOG" id="COG0305">
    <property type="taxonomic scope" value="Bacteria"/>
</dbReference>
<dbReference type="Pfam" id="PF00772">
    <property type="entry name" value="DnaB"/>
    <property type="match status" value="1"/>
</dbReference>
<evidence type="ECO:0000256" key="1">
    <source>
        <dbReference type="ARBA" id="ARBA00008428"/>
    </source>
</evidence>
<evidence type="ECO:0000256" key="3">
    <source>
        <dbReference type="ARBA" id="ARBA00022705"/>
    </source>
</evidence>
<dbReference type="InterPro" id="IPR036185">
    <property type="entry name" value="DNA_heli_DnaB-like_N_sf"/>
</dbReference>
<keyword evidence="3 12" id="KW-0235">DNA replication</keyword>
<dbReference type="PANTHER" id="PTHR30153:SF2">
    <property type="entry name" value="REPLICATIVE DNA HELICASE"/>
    <property type="match status" value="1"/>
</dbReference>
<dbReference type="Gene3D" id="1.10.860.10">
    <property type="entry name" value="DNAb Helicase, Chain A"/>
    <property type="match status" value="1"/>
</dbReference>
<accession>C8PIV4</accession>
<dbReference type="GO" id="GO:0005829">
    <property type="term" value="C:cytosol"/>
    <property type="evidence" value="ECO:0007669"/>
    <property type="project" value="TreeGrafter"/>
</dbReference>
<dbReference type="OrthoDB" id="9773982at2"/>
<evidence type="ECO:0000313" key="16">
    <source>
        <dbReference type="Proteomes" id="UP000005709"/>
    </source>
</evidence>
<dbReference type="STRING" id="824.CGRAC_0983"/>
<evidence type="ECO:0000256" key="9">
    <source>
        <dbReference type="ARBA" id="ARBA00023235"/>
    </source>
</evidence>
<dbReference type="InterPro" id="IPR016136">
    <property type="entry name" value="DNA_helicase_N/primase_C"/>
</dbReference>
<reference evidence="15 16" key="1">
    <citation type="submission" date="2009-07" db="EMBL/GenBank/DDBJ databases">
        <authorList>
            <person name="Madupu R."/>
            <person name="Sebastian Y."/>
            <person name="Durkin A.S."/>
            <person name="Torralba M."/>
            <person name="Methe B."/>
            <person name="Sutton G.G."/>
            <person name="Strausberg R.L."/>
            <person name="Nelson K.E."/>
        </authorList>
    </citation>
    <scope>NUCLEOTIDE SEQUENCE [LARGE SCALE GENOMIC DNA]</scope>
    <source>
        <strain evidence="15 16">RM3268</strain>
    </source>
</reference>
<dbReference type="Gene3D" id="3.40.50.300">
    <property type="entry name" value="P-loop containing nucleotide triphosphate hydrolases"/>
    <property type="match status" value="1"/>
</dbReference>
<dbReference type="InterPro" id="IPR003593">
    <property type="entry name" value="AAA+_ATPase"/>
</dbReference>
<dbReference type="SMART" id="SM00382">
    <property type="entry name" value="AAA"/>
    <property type="match status" value="1"/>
</dbReference>
<evidence type="ECO:0000313" key="15">
    <source>
        <dbReference type="EMBL" id="EEV16859.1"/>
    </source>
</evidence>
<dbReference type="GO" id="GO:1990077">
    <property type="term" value="C:primosome complex"/>
    <property type="evidence" value="ECO:0007669"/>
    <property type="project" value="UniProtKB-UniRule"/>
</dbReference>
<dbReference type="InterPro" id="IPR027417">
    <property type="entry name" value="P-loop_NTPase"/>
</dbReference>
<dbReference type="CDD" id="cd00984">
    <property type="entry name" value="DnaB_C"/>
    <property type="match status" value="1"/>
</dbReference>
<comment type="similarity">
    <text evidence="1 12">Belongs to the helicase family. DnaB subfamily.</text>
</comment>
<evidence type="ECO:0000256" key="4">
    <source>
        <dbReference type="ARBA" id="ARBA00022741"/>
    </source>
</evidence>
<keyword evidence="16" id="KW-1185">Reference proteome</keyword>
<dbReference type="Pfam" id="PF03796">
    <property type="entry name" value="DnaB_C"/>
    <property type="match status" value="1"/>
</dbReference>
<dbReference type="PROSITE" id="PS51199">
    <property type="entry name" value="SF4_HELICASE"/>
    <property type="match status" value="1"/>
</dbReference>
<dbReference type="EMBL" id="ACYG01000027">
    <property type="protein sequence ID" value="EEV16859.1"/>
    <property type="molecule type" value="Genomic_DNA"/>
</dbReference>
<dbReference type="Proteomes" id="UP000005709">
    <property type="component" value="Unassembled WGS sequence"/>
</dbReference>
<dbReference type="GO" id="GO:0006269">
    <property type="term" value="P:DNA replication, synthesis of primer"/>
    <property type="evidence" value="ECO:0007669"/>
    <property type="project" value="UniProtKB-UniRule"/>
</dbReference>
<dbReference type="SUPFAM" id="SSF48024">
    <property type="entry name" value="N-terminal domain of DnaB helicase"/>
    <property type="match status" value="1"/>
</dbReference>
<dbReference type="AlphaFoldDB" id="C8PIV4"/>